<comment type="catalytic activity">
    <reaction evidence="23">
        <text>(3S)-hydroxyhexadecanoyl-CoA + NAD(+) = 3-oxohexadecanoyl-CoA + NADH + H(+)</text>
        <dbReference type="Rhea" id="RHEA:31159"/>
        <dbReference type="ChEBI" id="CHEBI:15378"/>
        <dbReference type="ChEBI" id="CHEBI:57349"/>
        <dbReference type="ChEBI" id="CHEBI:57540"/>
        <dbReference type="ChEBI" id="CHEBI:57945"/>
        <dbReference type="ChEBI" id="CHEBI:62613"/>
    </reaction>
    <physiologicalReaction direction="left-to-right" evidence="23">
        <dbReference type="Rhea" id="RHEA:31160"/>
    </physiologicalReaction>
</comment>
<feature type="active site" description="For hydroxyacyl-coenzyme A dehydrogenase activity" evidence="41">
    <location>
        <position position="500"/>
    </location>
</feature>
<evidence type="ECO:0000256" key="3">
    <source>
        <dbReference type="ARBA" id="ARBA00004305"/>
    </source>
</evidence>
<comment type="catalytic activity">
    <reaction evidence="31">
        <text>(3S)-3-hydroxydodecanoyl-CoA = (2E)-dodecenoyl-CoA + H2O</text>
        <dbReference type="Rhea" id="RHEA:31075"/>
        <dbReference type="ChEBI" id="CHEBI:15377"/>
        <dbReference type="ChEBI" id="CHEBI:57330"/>
        <dbReference type="ChEBI" id="CHEBI:62558"/>
    </reaction>
    <physiologicalReaction direction="right-to-left" evidence="31">
        <dbReference type="Rhea" id="RHEA:31077"/>
    </physiologicalReaction>
</comment>
<keyword evidence="11" id="KW-0999">Mitochondrion inner membrane</keyword>
<evidence type="ECO:0000313" key="45">
    <source>
        <dbReference type="EMBL" id="CAJ0595188.1"/>
    </source>
</evidence>
<dbReference type="InterPro" id="IPR006176">
    <property type="entry name" value="3-OHacyl-CoA_DH_NAD-bd"/>
</dbReference>
<dbReference type="SUPFAM" id="SSF51735">
    <property type="entry name" value="NAD(P)-binding Rossmann-fold domains"/>
    <property type="match status" value="1"/>
</dbReference>
<sequence>MILSRLTHGTRVIAPFVRRFSATMSLNQGTVKIENKGDVAVIKMNLENAKENVLNEALAADLQAAFEKVGRDGSVSSVVLMSAKPNSFVAGADVGMLSKAKTAQEGASISKKAQDQFEKLERSGKPIVAAIMGSCMGGGLELAMACQYRIAVNDKKTQLALPEVMLGLLPGAGGTQRLPKLVSIQNALDLMLTGKKVKADKAKKMGLVDSVIQPLGAGLAPSAENTHRYLEEVAVNTARQLAKGSLKINREKSMMQKIMQKAITTSFVLDRVVLKMARDKVMKMTGGNYPAPLKILNTVRAGLVEGPAQGYIAESQNFGELIQTHQSKALVGLFMGSTECKKNKYGQGLPVKEVAVVGAGLMGAGIANITIDKGLKCVLLDMNEQGLERGRNQIANHLNGQMKRRKINKLEKERIVTNLVPSCDYSSMKDADIVIEAVFEDLDLKHKVIKQIEGVVGKDTIIASNTSALPIKEIAKASARPDKVIGMHYFSPVEKMQLLEIIVHDGTSKETLATAAQVGLKQGKTVVVVKDCPGFFVVRCLGPMMSEVVRLLQEGVSPLELDRLTKQFGFPVGAATLSDEVGLDVSEHVAKFLGQALGPRVRGGAPELLADMVSAGFKGRKTNKGIYLYDGKKKKVNEDAMKILQNYKLTPPGSCSSTQDRQLRLATRFVNEALLCLEEGVISSPTDGDIASVFGIGFPPFWGGPFRFVDLYGAKKLVDSMEKFASAYNPEQFTPCQLLKDHAQSGKKFYPTN</sequence>
<dbReference type="FunFam" id="3.90.226.10:FF:000011">
    <property type="entry name" value="Fatty acid oxidation complex subunit alpha"/>
    <property type="match status" value="1"/>
</dbReference>
<evidence type="ECO:0000313" key="46">
    <source>
        <dbReference type="Proteomes" id="UP001176961"/>
    </source>
</evidence>
<keyword evidence="8" id="KW-0488">Methylation</keyword>
<dbReference type="CDD" id="cd06558">
    <property type="entry name" value="crotonase-like"/>
    <property type="match status" value="1"/>
</dbReference>
<keyword evidence="21" id="KW-0511">Multifunctional enzyme</keyword>
<dbReference type="InterPro" id="IPR006108">
    <property type="entry name" value="3HC_DH_C"/>
</dbReference>
<feature type="site" description="Important for long-chain enoyl-CoA hydratase activity" evidence="42">
    <location>
        <position position="163"/>
    </location>
</feature>
<evidence type="ECO:0000256" key="34">
    <source>
        <dbReference type="ARBA" id="ARBA00052945"/>
    </source>
</evidence>
<feature type="site" description="Important for long-chain enoyl-CoA hydratase activity" evidence="42">
    <location>
        <position position="141"/>
    </location>
</feature>
<dbReference type="InterPro" id="IPR050136">
    <property type="entry name" value="FA_oxidation_alpha_subunit"/>
</dbReference>
<keyword evidence="46" id="KW-1185">Reference proteome</keyword>
<dbReference type="InterPro" id="IPR001753">
    <property type="entry name" value="Enoyl-CoA_hydra/iso"/>
</dbReference>
<comment type="catalytic activity">
    <reaction evidence="35">
        <text>1'-[1,2-di-(9Z,12Z-octadecadienoyl)-sn-glycero-3-phospho]-3'-[1-(9Z,12Z-octadecadienoyl)-sn-glycero-3-phospho]-glycerol + hexadecanoyl-CoA = 1'-[1,2-di-(9Z,12Z-octadecadienoyl)-sn-glycero-3-phospho]-3'-[1-(9Z,12Z-octadecadienoyl)-2-hexadecanoyl-sn-glycero-3-phospho]-glycerol + CoA</text>
        <dbReference type="Rhea" id="RHEA:43680"/>
        <dbReference type="ChEBI" id="CHEBI:57287"/>
        <dbReference type="ChEBI" id="CHEBI:57379"/>
        <dbReference type="ChEBI" id="CHEBI:83580"/>
        <dbReference type="ChEBI" id="CHEBI:83583"/>
    </reaction>
    <physiologicalReaction direction="left-to-right" evidence="35">
        <dbReference type="Rhea" id="RHEA:43681"/>
    </physiologicalReaction>
</comment>
<evidence type="ECO:0000256" key="12">
    <source>
        <dbReference type="ARBA" id="ARBA00022832"/>
    </source>
</evidence>
<feature type="site" description="Important for hydroxyacyl-coenzyme A dehydrogenase activity" evidence="42">
    <location>
        <position position="488"/>
    </location>
</feature>
<evidence type="ECO:0000256" key="30">
    <source>
        <dbReference type="ARBA" id="ARBA00052224"/>
    </source>
</evidence>
<comment type="subcellular location">
    <subcellularLocation>
        <location evidence="2">Mitochondrion inner membrane</location>
    </subcellularLocation>
    <subcellularLocation>
        <location evidence="3">Mitochondrion matrix</location>
    </subcellularLocation>
</comment>
<keyword evidence="17" id="KW-0443">Lipid metabolism</keyword>
<dbReference type="EC" id="4.2.1.17" evidence="7"/>
<comment type="catalytic activity">
    <reaction evidence="30">
        <text>(3S)-hydroxyoctanoyl-CoA + NAD(+) = 3-oxooctanoyl-CoA + NADH + H(+)</text>
        <dbReference type="Rhea" id="RHEA:31195"/>
        <dbReference type="ChEBI" id="CHEBI:15378"/>
        <dbReference type="ChEBI" id="CHEBI:57540"/>
        <dbReference type="ChEBI" id="CHEBI:57945"/>
        <dbReference type="ChEBI" id="CHEBI:62617"/>
        <dbReference type="ChEBI" id="CHEBI:62619"/>
    </reaction>
    <physiologicalReaction direction="left-to-right" evidence="30">
        <dbReference type="Rhea" id="RHEA:31196"/>
    </physiologicalReaction>
</comment>
<dbReference type="GO" id="GO:0004300">
    <property type="term" value="F:enoyl-CoA hydratase activity"/>
    <property type="evidence" value="ECO:0007669"/>
    <property type="project" value="UniProtKB-EC"/>
</dbReference>
<evidence type="ECO:0000256" key="11">
    <source>
        <dbReference type="ARBA" id="ARBA00022792"/>
    </source>
</evidence>
<comment type="catalytic activity">
    <reaction evidence="32">
        <text>(3S)-hydroxytetradecanoyl-CoA + NAD(+) = 3-oxotetradecanoyl-CoA + NADH + H(+)</text>
        <dbReference type="Rhea" id="RHEA:31167"/>
        <dbReference type="ChEBI" id="CHEBI:15378"/>
        <dbReference type="ChEBI" id="CHEBI:57540"/>
        <dbReference type="ChEBI" id="CHEBI:57945"/>
        <dbReference type="ChEBI" id="CHEBI:62543"/>
        <dbReference type="ChEBI" id="CHEBI:62614"/>
    </reaction>
    <physiologicalReaction direction="left-to-right" evidence="32">
        <dbReference type="Rhea" id="RHEA:31168"/>
    </physiologicalReaction>
</comment>
<comment type="catalytic activity">
    <reaction evidence="1">
        <text>(3S)-hydroxyhexadecanoyl-CoA = (2E)-hexadecenoyl-CoA + H2O</text>
        <dbReference type="Rhea" id="RHEA:31163"/>
        <dbReference type="ChEBI" id="CHEBI:15377"/>
        <dbReference type="ChEBI" id="CHEBI:61526"/>
        <dbReference type="ChEBI" id="CHEBI:62613"/>
    </reaction>
    <physiologicalReaction direction="right-to-left" evidence="1">
        <dbReference type="Rhea" id="RHEA:31165"/>
    </physiologicalReaction>
</comment>
<evidence type="ECO:0000256" key="42">
    <source>
        <dbReference type="PIRSR" id="PIRSR612803-2"/>
    </source>
</evidence>
<comment type="similarity">
    <text evidence="5">In the central section; belongs to the 3-hydroxyacyl-CoA dehydrogenase family.</text>
</comment>
<dbReference type="GO" id="GO:0070403">
    <property type="term" value="F:NAD+ binding"/>
    <property type="evidence" value="ECO:0007669"/>
    <property type="project" value="InterPro"/>
</dbReference>
<evidence type="ECO:0000256" key="39">
    <source>
        <dbReference type="ARBA" id="ARBA00077617"/>
    </source>
</evidence>
<dbReference type="Gene3D" id="3.90.226.10">
    <property type="entry name" value="2-enoyl-CoA Hydratase, Chain A, domain 1"/>
    <property type="match status" value="1"/>
</dbReference>
<dbReference type="InterPro" id="IPR029045">
    <property type="entry name" value="ClpP/crotonase-like_dom_sf"/>
</dbReference>
<dbReference type="GO" id="GO:0016507">
    <property type="term" value="C:mitochondrial fatty acid beta-oxidation multienzyme complex"/>
    <property type="evidence" value="ECO:0007669"/>
    <property type="project" value="InterPro"/>
</dbReference>
<evidence type="ECO:0000256" key="28">
    <source>
        <dbReference type="ARBA" id="ARBA00051215"/>
    </source>
</evidence>
<dbReference type="EMBL" id="CATQJL010000112">
    <property type="protein sequence ID" value="CAJ0595188.1"/>
    <property type="molecule type" value="Genomic_DNA"/>
</dbReference>
<evidence type="ECO:0000256" key="16">
    <source>
        <dbReference type="ARBA" id="ARBA00023027"/>
    </source>
</evidence>
<organism evidence="45 46">
    <name type="scientific">Cylicocyclus nassatus</name>
    <name type="common">Nematode worm</name>
    <dbReference type="NCBI Taxonomy" id="53992"/>
    <lineage>
        <taxon>Eukaryota</taxon>
        <taxon>Metazoa</taxon>
        <taxon>Ecdysozoa</taxon>
        <taxon>Nematoda</taxon>
        <taxon>Chromadorea</taxon>
        <taxon>Rhabditida</taxon>
        <taxon>Rhabditina</taxon>
        <taxon>Rhabditomorpha</taxon>
        <taxon>Strongyloidea</taxon>
        <taxon>Strongylidae</taxon>
        <taxon>Cylicocyclus</taxon>
    </lineage>
</organism>
<dbReference type="NCBIfam" id="TIGR02441">
    <property type="entry name" value="fa_ox_alpha_mit"/>
    <property type="match status" value="1"/>
</dbReference>
<evidence type="ECO:0000256" key="7">
    <source>
        <dbReference type="ARBA" id="ARBA00012076"/>
    </source>
</evidence>
<proteinExistence type="inferred from homology"/>
<dbReference type="Gene3D" id="1.10.1040.50">
    <property type="match status" value="1"/>
</dbReference>
<dbReference type="SUPFAM" id="SSF52096">
    <property type="entry name" value="ClpP/crotonase"/>
    <property type="match status" value="1"/>
</dbReference>
<dbReference type="EC" id="1.1.1.211" evidence="37"/>
<evidence type="ECO:0000256" key="18">
    <source>
        <dbReference type="ARBA" id="ARBA00023128"/>
    </source>
</evidence>
<evidence type="ECO:0000256" key="10">
    <source>
        <dbReference type="ARBA" id="ARBA00022679"/>
    </source>
</evidence>
<evidence type="ECO:0000256" key="37">
    <source>
        <dbReference type="ARBA" id="ARBA00066806"/>
    </source>
</evidence>
<dbReference type="PANTHER" id="PTHR43612">
    <property type="entry name" value="TRIFUNCTIONAL ENZYME SUBUNIT ALPHA"/>
    <property type="match status" value="1"/>
</dbReference>
<evidence type="ECO:0000256" key="32">
    <source>
        <dbReference type="ARBA" id="ARBA00052834"/>
    </source>
</evidence>
<keyword evidence="9" id="KW-0597">Phosphoprotein</keyword>
<evidence type="ECO:0000256" key="8">
    <source>
        <dbReference type="ARBA" id="ARBA00022481"/>
    </source>
</evidence>
<evidence type="ECO:0000256" key="4">
    <source>
        <dbReference type="ARBA" id="ARBA00005005"/>
    </source>
</evidence>
<evidence type="ECO:0000256" key="2">
    <source>
        <dbReference type="ARBA" id="ARBA00004273"/>
    </source>
</evidence>
<evidence type="ECO:0000256" key="36">
    <source>
        <dbReference type="ARBA" id="ARBA00062153"/>
    </source>
</evidence>
<evidence type="ECO:0000256" key="6">
    <source>
        <dbReference type="ARBA" id="ARBA00008750"/>
    </source>
</evidence>
<keyword evidence="10" id="KW-0808">Transferase</keyword>
<evidence type="ECO:0000256" key="14">
    <source>
        <dbReference type="ARBA" id="ARBA00022990"/>
    </source>
</evidence>
<evidence type="ECO:0000256" key="33">
    <source>
        <dbReference type="ARBA" id="ARBA00052860"/>
    </source>
</evidence>
<comment type="catalytic activity">
    <reaction evidence="24">
        <text>(3S)-hydroxydecanoyl-CoA + NAD(+) = 3-oxodecanoyl-CoA + NADH + H(+)</text>
        <dbReference type="Rhea" id="RHEA:31187"/>
        <dbReference type="ChEBI" id="CHEBI:15378"/>
        <dbReference type="ChEBI" id="CHEBI:57540"/>
        <dbReference type="ChEBI" id="CHEBI:57945"/>
        <dbReference type="ChEBI" id="CHEBI:62548"/>
        <dbReference type="ChEBI" id="CHEBI:62616"/>
    </reaction>
    <physiologicalReaction direction="left-to-right" evidence="24">
        <dbReference type="Rhea" id="RHEA:31188"/>
    </physiologicalReaction>
</comment>
<dbReference type="Gene3D" id="3.40.50.720">
    <property type="entry name" value="NAD(P)-binding Rossmann-like Domain"/>
    <property type="match status" value="1"/>
</dbReference>
<dbReference type="GO" id="GO:0016740">
    <property type="term" value="F:transferase activity"/>
    <property type="evidence" value="ECO:0007669"/>
    <property type="project" value="UniProtKB-KW"/>
</dbReference>
<comment type="catalytic activity">
    <reaction evidence="27">
        <text>a long-chain (3S)-3-hydroxy fatty acyl-CoA + NAD(+) = a long-chain 3-oxo-fatty acyl-CoA + NADH + H(+)</text>
        <dbReference type="Rhea" id="RHEA:52656"/>
        <dbReference type="ChEBI" id="CHEBI:15378"/>
        <dbReference type="ChEBI" id="CHEBI:57540"/>
        <dbReference type="ChEBI" id="CHEBI:57945"/>
        <dbReference type="ChEBI" id="CHEBI:136757"/>
        <dbReference type="ChEBI" id="CHEBI:136758"/>
        <dbReference type="EC" id="1.1.1.211"/>
    </reaction>
    <physiologicalReaction direction="left-to-right" evidence="27">
        <dbReference type="Rhea" id="RHEA:52657"/>
    </physiologicalReaction>
</comment>
<evidence type="ECO:0000256" key="40">
    <source>
        <dbReference type="ARBA" id="ARBA00083277"/>
    </source>
</evidence>
<dbReference type="Pfam" id="PF00378">
    <property type="entry name" value="ECH_1"/>
    <property type="match status" value="1"/>
</dbReference>
<comment type="catalytic activity">
    <reaction evidence="22">
        <text>a (3S)-3-hydroxyacyl-CoA = a (2E)-enoyl-CoA + H2O</text>
        <dbReference type="Rhea" id="RHEA:16105"/>
        <dbReference type="ChEBI" id="CHEBI:15377"/>
        <dbReference type="ChEBI" id="CHEBI:57318"/>
        <dbReference type="ChEBI" id="CHEBI:58856"/>
        <dbReference type="EC" id="4.2.1.17"/>
    </reaction>
    <physiologicalReaction direction="right-to-left" evidence="22">
        <dbReference type="Rhea" id="RHEA:16107"/>
    </physiologicalReaction>
</comment>
<comment type="catalytic activity">
    <reaction evidence="34">
        <text>(3S)-3-hydroxydodecanoyl-CoA + NAD(+) = 3-oxododecanoyl-CoA + NADH + H(+)</text>
        <dbReference type="Rhea" id="RHEA:31179"/>
        <dbReference type="ChEBI" id="CHEBI:15378"/>
        <dbReference type="ChEBI" id="CHEBI:57540"/>
        <dbReference type="ChEBI" id="CHEBI:57945"/>
        <dbReference type="ChEBI" id="CHEBI:62558"/>
        <dbReference type="ChEBI" id="CHEBI:62615"/>
    </reaction>
    <physiologicalReaction direction="left-to-right" evidence="34">
        <dbReference type="Rhea" id="RHEA:31180"/>
    </physiologicalReaction>
</comment>
<evidence type="ECO:0000256" key="26">
    <source>
        <dbReference type="ARBA" id="ARBA00050222"/>
    </source>
</evidence>
<protein>
    <recommendedName>
        <fullName evidence="38">Trifunctional enzyme subunit alpha, mitochondrial</fullName>
        <ecNumber evidence="37">1.1.1.211</ecNumber>
        <ecNumber evidence="7">4.2.1.17</ecNumber>
    </recommendedName>
    <alternativeName>
        <fullName evidence="39">Monolysocardiolipin acyltransferase</fullName>
    </alternativeName>
    <alternativeName>
        <fullName evidence="40">TP-alpha</fullName>
    </alternativeName>
</protein>
<evidence type="ECO:0000256" key="1">
    <source>
        <dbReference type="ARBA" id="ARBA00000469"/>
    </source>
</evidence>
<comment type="caution">
    <text evidence="45">The sequence shown here is derived from an EMBL/GenBank/DDBJ whole genome shotgun (WGS) entry which is preliminary data.</text>
</comment>
<dbReference type="GO" id="GO:0006635">
    <property type="term" value="P:fatty acid beta-oxidation"/>
    <property type="evidence" value="ECO:0007669"/>
    <property type="project" value="InterPro"/>
</dbReference>
<feature type="domain" description="3-hydroxyacyl-CoA dehydrogenase C-terminal" evidence="43">
    <location>
        <begin position="664"/>
        <end position="747"/>
    </location>
</feature>
<comment type="similarity">
    <text evidence="6">In the N-terminal section; belongs to the enoyl-CoA hydratase/isomerase family.</text>
</comment>
<evidence type="ECO:0000256" key="27">
    <source>
        <dbReference type="ARBA" id="ARBA00050446"/>
    </source>
</evidence>
<dbReference type="Pfam" id="PF02737">
    <property type="entry name" value="3HCDH_N"/>
    <property type="match status" value="1"/>
</dbReference>
<keyword evidence="19" id="KW-0472">Membrane</keyword>
<evidence type="ECO:0000256" key="23">
    <source>
        <dbReference type="ARBA" id="ARBA00047613"/>
    </source>
</evidence>
<comment type="catalytic activity">
    <reaction evidence="26">
        <text>1'-[1,2-di-(9Z,12Z-octadecadienoyl)-sn-glycero-3-phospho]-3'-[1-(9Z,12Z-octadecadienoyl)-sn-glycero-3-phospho]-glycerol + (9Z,12Z)-octadecadienoyl-CoA = 1',3'-bis-[1,2-di-(9Z,12Z-octadecadienoyl)-sn-glycero-3-phospho]-glycerol + CoA</text>
        <dbReference type="Rhea" id="RHEA:43672"/>
        <dbReference type="ChEBI" id="CHEBI:57287"/>
        <dbReference type="ChEBI" id="CHEBI:57383"/>
        <dbReference type="ChEBI" id="CHEBI:83580"/>
        <dbReference type="ChEBI" id="CHEBI:83581"/>
    </reaction>
    <physiologicalReaction direction="left-to-right" evidence="26">
        <dbReference type="Rhea" id="RHEA:43673"/>
    </physiologicalReaction>
</comment>
<evidence type="ECO:0000256" key="29">
    <source>
        <dbReference type="ARBA" id="ARBA00051877"/>
    </source>
</evidence>
<keyword evidence="14" id="KW-0007">Acetylation</keyword>
<evidence type="ECO:0000256" key="15">
    <source>
        <dbReference type="ARBA" id="ARBA00023002"/>
    </source>
</evidence>
<feature type="domain" description="3-hydroxyacyl-CoA dehydrogenase NAD binding" evidence="44">
    <location>
        <begin position="353"/>
        <end position="532"/>
    </location>
</feature>
<gene>
    <name evidence="45" type="ORF">CYNAS_LOCUS7171</name>
</gene>
<evidence type="ECO:0000256" key="25">
    <source>
        <dbReference type="ARBA" id="ARBA00049556"/>
    </source>
</evidence>
<dbReference type="AlphaFoldDB" id="A0AA36M0T7"/>
<dbReference type="GO" id="GO:0005743">
    <property type="term" value="C:mitochondrial inner membrane"/>
    <property type="evidence" value="ECO:0007669"/>
    <property type="project" value="UniProtKB-SubCell"/>
</dbReference>
<evidence type="ECO:0000259" key="44">
    <source>
        <dbReference type="Pfam" id="PF02737"/>
    </source>
</evidence>
<keyword evidence="15" id="KW-0560">Oxidoreductase</keyword>
<comment type="catalytic activity">
    <reaction evidence="25">
        <text>a (3S)-3-hydroxyacyl-CoA + NAD(+) = a 3-oxoacyl-CoA + NADH + H(+)</text>
        <dbReference type="Rhea" id="RHEA:22432"/>
        <dbReference type="ChEBI" id="CHEBI:15378"/>
        <dbReference type="ChEBI" id="CHEBI:57318"/>
        <dbReference type="ChEBI" id="CHEBI:57540"/>
        <dbReference type="ChEBI" id="CHEBI:57945"/>
        <dbReference type="ChEBI" id="CHEBI:90726"/>
        <dbReference type="EC" id="1.1.1.35"/>
    </reaction>
</comment>
<evidence type="ECO:0000256" key="22">
    <source>
        <dbReference type="ARBA" id="ARBA00035854"/>
    </source>
</evidence>
<evidence type="ECO:0000256" key="24">
    <source>
        <dbReference type="ARBA" id="ARBA00048361"/>
    </source>
</evidence>
<keyword evidence="18" id="KW-0496">Mitochondrion</keyword>
<dbReference type="PANTHER" id="PTHR43612:SF3">
    <property type="entry name" value="TRIFUNCTIONAL ENZYME SUBUNIT ALPHA, MITOCHONDRIAL"/>
    <property type="match status" value="1"/>
</dbReference>
<evidence type="ECO:0000256" key="9">
    <source>
        <dbReference type="ARBA" id="ARBA00022553"/>
    </source>
</evidence>
<comment type="pathway">
    <text evidence="4">Lipid metabolism; fatty acid beta-oxidation.</text>
</comment>
<evidence type="ECO:0000256" key="17">
    <source>
        <dbReference type="ARBA" id="ARBA00023098"/>
    </source>
</evidence>
<comment type="catalytic activity">
    <reaction evidence="29">
        <text>(3S)-hydroxyoctanoyl-CoA = (2E)-octenoyl-CoA + H2O</text>
        <dbReference type="Rhea" id="RHEA:31199"/>
        <dbReference type="ChEBI" id="CHEBI:15377"/>
        <dbReference type="ChEBI" id="CHEBI:62242"/>
        <dbReference type="ChEBI" id="CHEBI:62617"/>
    </reaction>
    <physiologicalReaction direction="right-to-left" evidence="29">
        <dbReference type="Rhea" id="RHEA:31201"/>
    </physiologicalReaction>
</comment>
<evidence type="ECO:0000256" key="5">
    <source>
        <dbReference type="ARBA" id="ARBA00007005"/>
    </source>
</evidence>
<keyword evidence="13" id="KW-0809">Transit peptide</keyword>
<dbReference type="GO" id="GO:0016509">
    <property type="term" value="F:long-chain (3S)-3-hydroxyacyl-CoA dehydrogenase (NAD+) activity"/>
    <property type="evidence" value="ECO:0007669"/>
    <property type="project" value="UniProtKB-EC"/>
</dbReference>
<dbReference type="InterPro" id="IPR012803">
    <property type="entry name" value="Fa_ox_alpha_mit"/>
</dbReference>
<keyword evidence="12" id="KW-0276">Fatty acid metabolism</keyword>
<comment type="catalytic activity">
    <reaction evidence="33">
        <text>1'-[1,2-di-(9Z,12Z-octadecadienoyl)-sn-glycero-3-phospho]-3'-[1-(9Z,12Z-octadecadienoyl)-sn-glycero-3-phospho]-glycerol + (9Z)-octadecenoyl-CoA = 1'-[1,2-di-(9Z,12Z-octadecadienoyl)-sn-glycero-3-phospho]-3'-[1-(9Z,12Z-octadecadienoyl)-2-(9Z-octadecenoyl)-sn-glycero-3-phospho]-glycerol + CoA</text>
        <dbReference type="Rhea" id="RHEA:43676"/>
        <dbReference type="ChEBI" id="CHEBI:57287"/>
        <dbReference type="ChEBI" id="CHEBI:57387"/>
        <dbReference type="ChEBI" id="CHEBI:83580"/>
        <dbReference type="ChEBI" id="CHEBI:83582"/>
    </reaction>
    <physiologicalReaction direction="left-to-right" evidence="33">
        <dbReference type="Rhea" id="RHEA:43677"/>
    </physiologicalReaction>
</comment>
<keyword evidence="20" id="KW-0456">Lyase</keyword>
<name>A0AA36M0T7_CYLNA</name>
<dbReference type="InterPro" id="IPR036291">
    <property type="entry name" value="NAD(P)-bd_dom_sf"/>
</dbReference>
<reference evidence="45" key="1">
    <citation type="submission" date="2023-07" db="EMBL/GenBank/DDBJ databases">
        <authorList>
            <consortium name="CYATHOMIX"/>
        </authorList>
    </citation>
    <scope>NUCLEOTIDE SEQUENCE</scope>
    <source>
        <strain evidence="45">N/A</strain>
    </source>
</reference>
<comment type="subunit">
    <text evidence="36">Heterotetramer of 2 alpha/HADHA and 2 beta/HADHB subunits; forms the mitochondrial trifunctional enzyme. Also purified as higher order heterooligomers including a 4 alpha/HADHA and 4 beta/HADHB heterooligomer which physiological significance remains unclear. The mitochondrial trifunctional enzyme interacts with MTLN.</text>
</comment>
<evidence type="ECO:0000256" key="19">
    <source>
        <dbReference type="ARBA" id="ARBA00023136"/>
    </source>
</evidence>
<evidence type="ECO:0000256" key="21">
    <source>
        <dbReference type="ARBA" id="ARBA00023268"/>
    </source>
</evidence>
<dbReference type="Proteomes" id="UP001176961">
    <property type="component" value="Unassembled WGS sequence"/>
</dbReference>
<dbReference type="InterPro" id="IPR008927">
    <property type="entry name" value="6-PGluconate_DH-like_C_sf"/>
</dbReference>
<dbReference type="SUPFAM" id="SSF48179">
    <property type="entry name" value="6-phosphogluconate dehydrogenase C-terminal domain-like"/>
    <property type="match status" value="2"/>
</dbReference>
<evidence type="ECO:0000256" key="38">
    <source>
        <dbReference type="ARBA" id="ARBA00068347"/>
    </source>
</evidence>
<evidence type="ECO:0000259" key="43">
    <source>
        <dbReference type="Pfam" id="PF00725"/>
    </source>
</evidence>
<keyword evidence="16" id="KW-0520">NAD</keyword>
<evidence type="ECO:0000256" key="20">
    <source>
        <dbReference type="ARBA" id="ARBA00023239"/>
    </source>
</evidence>
<dbReference type="FunFam" id="1.10.1040.50:FF:000002">
    <property type="entry name" value="Trifunctional enzyme subunit alpha, mitochondrial"/>
    <property type="match status" value="1"/>
</dbReference>
<comment type="catalytic activity">
    <reaction evidence="28">
        <text>a 4-saturated-(3S)-3-hydroxyacyl-CoA = a (3E)-enoyl-CoA + H2O</text>
        <dbReference type="Rhea" id="RHEA:20724"/>
        <dbReference type="ChEBI" id="CHEBI:15377"/>
        <dbReference type="ChEBI" id="CHEBI:58521"/>
        <dbReference type="ChEBI" id="CHEBI:137480"/>
        <dbReference type="EC" id="4.2.1.17"/>
    </reaction>
    <physiologicalReaction direction="right-to-left" evidence="28">
        <dbReference type="Rhea" id="RHEA:20726"/>
    </physiologicalReaction>
</comment>
<evidence type="ECO:0000256" key="13">
    <source>
        <dbReference type="ARBA" id="ARBA00022946"/>
    </source>
</evidence>
<accession>A0AA36M0T7</accession>
<dbReference type="Pfam" id="PF00725">
    <property type="entry name" value="3HCDH"/>
    <property type="match status" value="2"/>
</dbReference>
<feature type="domain" description="3-hydroxyacyl-CoA dehydrogenase C-terminal" evidence="43">
    <location>
        <begin position="534"/>
        <end position="629"/>
    </location>
</feature>
<evidence type="ECO:0000256" key="31">
    <source>
        <dbReference type="ARBA" id="ARBA00052711"/>
    </source>
</evidence>
<dbReference type="FunFam" id="3.40.50.720:FF:000009">
    <property type="entry name" value="Fatty oxidation complex, alpha subunit"/>
    <property type="match status" value="1"/>
</dbReference>
<evidence type="ECO:0000256" key="35">
    <source>
        <dbReference type="ARBA" id="ARBA00052989"/>
    </source>
</evidence>
<evidence type="ECO:0000256" key="41">
    <source>
        <dbReference type="PIRSR" id="PIRSR612803-1"/>
    </source>
</evidence>